<evidence type="ECO:0000259" key="1">
    <source>
        <dbReference type="Pfam" id="PF18029"/>
    </source>
</evidence>
<dbReference type="SUPFAM" id="SSF54593">
    <property type="entry name" value="Glyoxalase/Bleomycin resistance protein/Dihydroxybiphenyl dioxygenase"/>
    <property type="match status" value="1"/>
</dbReference>
<proteinExistence type="predicted"/>
<dbReference type="Proteomes" id="UP001595956">
    <property type="component" value="Unassembled WGS sequence"/>
</dbReference>
<reference evidence="3" key="1">
    <citation type="journal article" date="2019" name="Int. J. Syst. Evol. Microbiol.">
        <title>The Global Catalogue of Microorganisms (GCM) 10K type strain sequencing project: providing services to taxonomists for standard genome sequencing and annotation.</title>
        <authorList>
            <consortium name="The Broad Institute Genomics Platform"/>
            <consortium name="The Broad Institute Genome Sequencing Center for Infectious Disease"/>
            <person name="Wu L."/>
            <person name="Ma J."/>
        </authorList>
    </citation>
    <scope>NUCLEOTIDE SEQUENCE [LARGE SCALE GENOMIC DNA]</scope>
    <source>
        <strain evidence="3">KACC 13778</strain>
    </source>
</reference>
<organism evidence="2 3">
    <name type="scientific">Nocardioides caricicola</name>
    <dbReference type="NCBI Taxonomy" id="634770"/>
    <lineage>
        <taxon>Bacteria</taxon>
        <taxon>Bacillati</taxon>
        <taxon>Actinomycetota</taxon>
        <taxon>Actinomycetes</taxon>
        <taxon>Propionibacteriales</taxon>
        <taxon>Nocardioidaceae</taxon>
        <taxon>Nocardioides</taxon>
    </lineage>
</organism>
<gene>
    <name evidence="2" type="ORF">ACFPKY_09420</name>
</gene>
<dbReference type="Pfam" id="PF18029">
    <property type="entry name" value="Glyoxalase_6"/>
    <property type="match status" value="1"/>
</dbReference>
<protein>
    <submittedName>
        <fullName evidence="2">VOC family protein</fullName>
    </submittedName>
</protein>
<dbReference type="PANTHER" id="PTHR35908">
    <property type="entry name" value="HYPOTHETICAL FUSION PROTEIN"/>
    <property type="match status" value="1"/>
</dbReference>
<keyword evidence="3" id="KW-1185">Reference proteome</keyword>
<dbReference type="RefSeq" id="WP_345172321.1">
    <property type="nucleotide sequence ID" value="NZ_BAABFQ010000003.1"/>
</dbReference>
<dbReference type="InterPro" id="IPR041581">
    <property type="entry name" value="Glyoxalase_6"/>
</dbReference>
<evidence type="ECO:0000313" key="2">
    <source>
        <dbReference type="EMBL" id="MFC5493320.1"/>
    </source>
</evidence>
<dbReference type="PANTHER" id="PTHR35908:SF1">
    <property type="entry name" value="CONSERVED PROTEIN"/>
    <property type="match status" value="1"/>
</dbReference>
<evidence type="ECO:0000313" key="3">
    <source>
        <dbReference type="Proteomes" id="UP001595956"/>
    </source>
</evidence>
<dbReference type="EMBL" id="JBHSMD010000002">
    <property type="protein sequence ID" value="MFC5493320.1"/>
    <property type="molecule type" value="Genomic_DNA"/>
</dbReference>
<dbReference type="CDD" id="cd06587">
    <property type="entry name" value="VOC"/>
    <property type="match status" value="1"/>
</dbReference>
<dbReference type="Gene3D" id="3.10.180.10">
    <property type="entry name" value="2,3-Dihydroxybiphenyl 1,2-Dioxygenase, domain 1"/>
    <property type="match status" value="1"/>
</dbReference>
<sequence length="138" mass="15143">MTSRLTEIAFDCADPAALAEFWCAALGYVVVDAEEQVVEIAPSKVPDAELVEAFRRGPADPSLIFIQVPEGKSAKNRLHLDISPVDCTHAEEVARMESLGARRADLPRAENQSWTVMLDPEDNEFCVLRSLAPGEFSL</sequence>
<comment type="caution">
    <text evidence="2">The sequence shown here is derived from an EMBL/GenBank/DDBJ whole genome shotgun (WGS) entry which is preliminary data.</text>
</comment>
<accession>A0ABW0MYZ2</accession>
<name>A0ABW0MYZ2_9ACTN</name>
<dbReference type="InterPro" id="IPR029068">
    <property type="entry name" value="Glyas_Bleomycin-R_OHBP_Dase"/>
</dbReference>
<feature type="domain" description="Glyoxalase-like" evidence="1">
    <location>
        <begin position="8"/>
        <end position="128"/>
    </location>
</feature>